<dbReference type="PANTHER" id="PTHR19879">
    <property type="entry name" value="TRANSCRIPTION INITIATION FACTOR TFIID"/>
    <property type="match status" value="1"/>
</dbReference>
<feature type="repeat" description="WD" evidence="3">
    <location>
        <begin position="888"/>
        <end position="929"/>
    </location>
</feature>
<dbReference type="OrthoDB" id="3248304at2759"/>
<proteinExistence type="predicted"/>
<name>A0A5N5QE80_9AGAM</name>
<dbReference type="Pfam" id="PF00400">
    <property type="entry name" value="WD40"/>
    <property type="match status" value="13"/>
</dbReference>
<feature type="repeat" description="WD" evidence="3">
    <location>
        <begin position="1189"/>
        <end position="1230"/>
    </location>
</feature>
<dbReference type="SMART" id="SM00320">
    <property type="entry name" value="WD40"/>
    <property type="match status" value="14"/>
</dbReference>
<dbReference type="Proteomes" id="UP000383932">
    <property type="component" value="Unassembled WGS sequence"/>
</dbReference>
<dbReference type="SUPFAM" id="SSF50978">
    <property type="entry name" value="WD40 repeat-like"/>
    <property type="match status" value="2"/>
</dbReference>
<dbReference type="InterPro" id="IPR019775">
    <property type="entry name" value="WD40_repeat_CS"/>
</dbReference>
<evidence type="ECO:0000256" key="3">
    <source>
        <dbReference type="PROSITE-ProRule" id="PRU00221"/>
    </source>
</evidence>
<dbReference type="InterPro" id="IPR036322">
    <property type="entry name" value="WD40_repeat_dom_sf"/>
</dbReference>
<dbReference type="InterPro" id="IPR015943">
    <property type="entry name" value="WD40/YVTN_repeat-like_dom_sf"/>
</dbReference>
<dbReference type="InterPro" id="IPR020472">
    <property type="entry name" value="WD40_PAC1"/>
</dbReference>
<keyword evidence="8" id="KW-1185">Reference proteome</keyword>
<evidence type="ECO:0000256" key="1">
    <source>
        <dbReference type="ARBA" id="ARBA00022574"/>
    </source>
</evidence>
<keyword evidence="2" id="KW-0677">Repeat</keyword>
<dbReference type="CDD" id="cd00200">
    <property type="entry name" value="WD40"/>
    <property type="match status" value="2"/>
</dbReference>
<feature type="compositionally biased region" description="Basic and acidic residues" evidence="5">
    <location>
        <begin position="13"/>
        <end position="24"/>
    </location>
</feature>
<evidence type="ECO:0000256" key="2">
    <source>
        <dbReference type="ARBA" id="ARBA00022737"/>
    </source>
</evidence>
<dbReference type="InterPro" id="IPR007111">
    <property type="entry name" value="NACHT_NTPase"/>
</dbReference>
<feature type="coiled-coil region" evidence="4">
    <location>
        <begin position="160"/>
        <end position="187"/>
    </location>
</feature>
<dbReference type="InterPro" id="IPR056884">
    <property type="entry name" value="NPHP3-like_N"/>
</dbReference>
<accession>A0A5N5QE80</accession>
<dbReference type="PRINTS" id="PR00320">
    <property type="entry name" value="GPROTEINBRPT"/>
</dbReference>
<protein>
    <submittedName>
        <fullName evidence="7">Vegetative incompatibility protein HET-E-1</fullName>
    </submittedName>
</protein>
<feature type="repeat" description="WD" evidence="3">
    <location>
        <begin position="1402"/>
        <end position="1432"/>
    </location>
</feature>
<dbReference type="PANTHER" id="PTHR19879:SF9">
    <property type="entry name" value="TRANSCRIPTION INITIATION FACTOR TFIID SUBUNIT 5"/>
    <property type="match status" value="1"/>
</dbReference>
<feature type="repeat" description="WD" evidence="3">
    <location>
        <begin position="973"/>
        <end position="1014"/>
    </location>
</feature>
<gene>
    <name evidence="7" type="ORF">CTheo_6500</name>
</gene>
<dbReference type="PROSITE" id="PS50082">
    <property type="entry name" value="WD_REPEATS_2"/>
    <property type="match status" value="12"/>
</dbReference>
<feature type="domain" description="NACHT" evidence="6">
    <location>
        <begin position="311"/>
        <end position="456"/>
    </location>
</feature>
<evidence type="ECO:0000256" key="4">
    <source>
        <dbReference type="SAM" id="Coils"/>
    </source>
</evidence>
<dbReference type="PROSITE" id="PS50837">
    <property type="entry name" value="NACHT"/>
    <property type="match status" value="1"/>
</dbReference>
<sequence>MSSNPPHLVHKGSRFDRIIRRTKDLLSPTSRTSRQSVSAESRASSPMLHSTQVEQSTSSSDTRTTITMPTNKTSEFLNPLTPSSHDDTSTTGGAPNAVLAVENERISTDKGNSTWGRSWIALDTALQILYKTSESFPMLRSVIGTLMSCLQTLHAVAKNRQDYDDLAMELEAQISTLEKHLREATSKKFTDCVSNVILSIKTEVEYLDKKKGQGLMKGVAGADEDTEELLRCYRRIEGLFRRLQTDAGLSTWSVANEQLANTRLEGLSPAKLASYNSALSEEISRRSCTENTRLDVLLELNKWSGDPESARFYWMSGMAGTGKTTIACTKCESLEQTHQLGASFFCTRNSPECRSAKRIVPTIAYQLARYSRPFQAALCRVLEKDPDVGTRKISLQLQRLLKEPLAEVKGAMPNNVIVVIDALDECDNSKEVRTFLTELFRVAVDMPLKFFVTSRPEPEIRDQMLSHSENKRSTLHLHEIEQSVVQADIELYLKEELASVSPSDDQIKQLADLSGNLFIYAATAIRYICSENRSTNPIERLQIVLSAQPELSKRYAEVDKLYSAILNAALDEEKLEKAEARNVQLVLWAAVCAREPVTIETLSMLAGTTKSGTETVLQSLRSVLHISESRDLVSTLHASFPDFIFSQERSGKFFCDERIYGKIITRQCFRIMKAELRFNICNLESSFIPDEDVKDLDERVQRYITQPLSYSCRHAFEHLIYTAPSSELLLILEEFLLDQLLFWMEVLNLVKSINLAPIELQKARLWLPAEIASPDLVNLASDAQQFVLDFSTNAISQSTPHIYTSALPFCLKSNAVYTRYWGRMQGLIEVKGTALTRSISSTLATWYIGFVVKCIAVSPDGSLIAFGGPDGKIGMIRRTNGSFLALPFRGHTNSVRSIAFSSDGTRVVSGSSDKTIWVWNVSNGMPVAGPFVGHSGKVYSVAFSPDGTCVASGSRDHTVRLWNAHNGATATSLPGHTDYVRSVALSPDGALIASGSDDRTIRVWSTQNGTLVADPLETHTDWVRSVAFSPDGSRIVSGSTDQTICVHAARGDTLLLPPFKGHTDFLRSVTFSPDGARIASGACDKIVLVWNAQDGTLFADPFIGHTDKVKSVAFSPNGTEVISSSRDKTVRVWKIQPGINPTTPPKTGTHPSPIMSVTFSPSGTQLISCSGETLSVWDARDGTLLNNLPKVHSAKINSISVSPDGELISSGSDDRTVCVWSTRGGTLVIPPLKGHTGSVRSVTFSPDGIHVASGSEDETIHVWSVRGGILATTPFRKHTSYVLSVAFSPDGTQIVSGSADCTICLWNVQNGSLVANLLGHDDWVRSVAFSPDSSRVVSGSDDRTIRVWNISDGTLVTNPFNGHTAWVRSVAFSPDGLQIISGGDDCTIRLWKVEDGALIASAKGHASCIHSVAFSPDGTHLVSSSDDGTIRLNYPQRPIDTSLPLSNDWDLRNSGWVIDKNGQYLFWVPSHFRSIIPLAHQSLVISPLDTVQIDYDNPNVIIGDYSRCFIK</sequence>
<feature type="compositionally biased region" description="Polar residues" evidence="5">
    <location>
        <begin position="27"/>
        <end position="55"/>
    </location>
</feature>
<feature type="region of interest" description="Disordered" evidence="5">
    <location>
        <begin position="1"/>
        <end position="95"/>
    </location>
</feature>
<evidence type="ECO:0000259" key="6">
    <source>
        <dbReference type="PROSITE" id="PS50837"/>
    </source>
</evidence>
<evidence type="ECO:0000256" key="5">
    <source>
        <dbReference type="SAM" id="MobiDB-lite"/>
    </source>
</evidence>
<keyword evidence="4" id="KW-0175">Coiled coil</keyword>
<feature type="repeat" description="WD" evidence="3">
    <location>
        <begin position="1059"/>
        <end position="1100"/>
    </location>
</feature>
<feature type="repeat" description="WD" evidence="3">
    <location>
        <begin position="1275"/>
        <end position="1316"/>
    </location>
</feature>
<comment type="caution">
    <text evidence="7">The sequence shown here is derived from an EMBL/GenBank/DDBJ whole genome shotgun (WGS) entry which is preliminary data.</text>
</comment>
<evidence type="ECO:0000313" key="8">
    <source>
        <dbReference type="Proteomes" id="UP000383932"/>
    </source>
</evidence>
<feature type="repeat" description="WD" evidence="3">
    <location>
        <begin position="1317"/>
        <end position="1358"/>
    </location>
</feature>
<dbReference type="EMBL" id="SSOP01000202">
    <property type="protein sequence ID" value="KAB5590060.1"/>
    <property type="molecule type" value="Genomic_DNA"/>
</dbReference>
<dbReference type="InterPro" id="IPR027417">
    <property type="entry name" value="P-loop_NTPase"/>
</dbReference>
<evidence type="ECO:0000313" key="7">
    <source>
        <dbReference type="EMBL" id="KAB5590060.1"/>
    </source>
</evidence>
<organism evidence="7 8">
    <name type="scientific">Ceratobasidium theobromae</name>
    <dbReference type="NCBI Taxonomy" id="1582974"/>
    <lineage>
        <taxon>Eukaryota</taxon>
        <taxon>Fungi</taxon>
        <taxon>Dikarya</taxon>
        <taxon>Basidiomycota</taxon>
        <taxon>Agaricomycotina</taxon>
        <taxon>Agaricomycetes</taxon>
        <taxon>Cantharellales</taxon>
        <taxon>Ceratobasidiaceae</taxon>
        <taxon>Ceratobasidium</taxon>
    </lineage>
</organism>
<feature type="repeat" description="WD" evidence="3">
    <location>
        <begin position="1232"/>
        <end position="1273"/>
    </location>
</feature>
<feature type="repeat" description="WD" evidence="3">
    <location>
        <begin position="1102"/>
        <end position="1143"/>
    </location>
</feature>
<dbReference type="Pfam" id="PF24883">
    <property type="entry name" value="NPHP3_N"/>
    <property type="match status" value="1"/>
</dbReference>
<reference evidence="7 8" key="1">
    <citation type="journal article" date="2019" name="Fungal Biol. Biotechnol.">
        <title>Draft genome sequence of fastidious pathogen Ceratobasidium theobromae, which causes vascular-streak dieback in Theobroma cacao.</title>
        <authorList>
            <person name="Ali S.S."/>
            <person name="Asman A."/>
            <person name="Shao J."/>
            <person name="Firmansyah A.P."/>
            <person name="Susilo A.W."/>
            <person name="Rosmana A."/>
            <person name="McMahon P."/>
            <person name="Junaid M."/>
            <person name="Guest D."/>
            <person name="Kheng T.Y."/>
            <person name="Meinhardt L.W."/>
            <person name="Bailey B.A."/>
        </authorList>
    </citation>
    <scope>NUCLEOTIDE SEQUENCE [LARGE SCALE GENOMIC DNA]</scope>
    <source>
        <strain evidence="7 8">CT2</strain>
    </source>
</reference>
<dbReference type="PROSITE" id="PS00678">
    <property type="entry name" value="WD_REPEATS_1"/>
    <property type="match status" value="4"/>
</dbReference>
<feature type="repeat" description="WD" evidence="3">
    <location>
        <begin position="931"/>
        <end position="972"/>
    </location>
</feature>
<dbReference type="InterPro" id="IPR001680">
    <property type="entry name" value="WD40_rpt"/>
</dbReference>
<feature type="repeat" description="WD" evidence="3">
    <location>
        <begin position="1360"/>
        <end position="1401"/>
    </location>
</feature>
<dbReference type="SUPFAM" id="SSF52540">
    <property type="entry name" value="P-loop containing nucleoside triphosphate hydrolases"/>
    <property type="match status" value="1"/>
</dbReference>
<dbReference type="Gene3D" id="2.130.10.10">
    <property type="entry name" value="YVTN repeat-like/Quinoprotein amine dehydrogenase"/>
    <property type="match status" value="5"/>
</dbReference>
<feature type="compositionally biased region" description="Low complexity" evidence="5">
    <location>
        <begin position="56"/>
        <end position="67"/>
    </location>
</feature>
<dbReference type="Gene3D" id="3.40.50.300">
    <property type="entry name" value="P-loop containing nucleotide triphosphate hydrolases"/>
    <property type="match status" value="1"/>
</dbReference>
<keyword evidence="1 3" id="KW-0853">WD repeat</keyword>
<dbReference type="PROSITE" id="PS50294">
    <property type="entry name" value="WD_REPEATS_REGION"/>
    <property type="match status" value="12"/>
</dbReference>
<feature type="repeat" description="WD" evidence="3">
    <location>
        <begin position="1016"/>
        <end position="1044"/>
    </location>
</feature>
<feature type="compositionally biased region" description="Polar residues" evidence="5">
    <location>
        <begin position="68"/>
        <end position="93"/>
    </location>
</feature>